<evidence type="ECO:0008006" key="3">
    <source>
        <dbReference type="Google" id="ProtNLM"/>
    </source>
</evidence>
<gene>
    <name evidence="1" type="ORF">BLI708_11420</name>
</gene>
<dbReference type="RefSeq" id="WP_207553054.1">
    <property type="nucleotide sequence ID" value="NZ_CP071591.1"/>
</dbReference>
<proteinExistence type="predicted"/>
<accession>A0ABX7S2C7</accession>
<organism evidence="1 2">
    <name type="scientific">Bifidobacterium imperatoris</name>
    <dbReference type="NCBI Taxonomy" id="2020965"/>
    <lineage>
        <taxon>Bacteria</taxon>
        <taxon>Bacillati</taxon>
        <taxon>Actinomycetota</taxon>
        <taxon>Actinomycetes</taxon>
        <taxon>Bifidobacteriales</taxon>
        <taxon>Bifidobacteriaceae</taxon>
        <taxon>Bifidobacterium</taxon>
    </lineage>
</organism>
<dbReference type="Proteomes" id="UP000663067">
    <property type="component" value="Chromosome"/>
</dbReference>
<sequence length="214" mass="24018">MALSENVLTNIELGRKTDISLDATIQIAHAVHVTPLALICDLEEPFLLGDNPIFGNKTKYGICRLFLSEMIVPSGPMNNAMNRIKGILDEAMRYWTGVNNYRVYSETLRRALRKEISYDPDSSESDELGPNFAYYYLTQSIADIKKSVTVLETIGVTIPESEKENLKKAQKSLKTLHDLCVKSDLFSDEEIERISDAFDGVNPLPSERPLTVTD</sequence>
<protein>
    <recommendedName>
        <fullName evidence="3">HTH cro/C1-type domain-containing protein</fullName>
    </recommendedName>
</protein>
<evidence type="ECO:0000313" key="1">
    <source>
        <dbReference type="EMBL" id="QSY57773.1"/>
    </source>
</evidence>
<name>A0ABX7S2C7_9BIFI</name>
<dbReference type="EMBL" id="CP071591">
    <property type="protein sequence ID" value="QSY57773.1"/>
    <property type="molecule type" value="Genomic_DNA"/>
</dbReference>
<keyword evidence="2" id="KW-1185">Reference proteome</keyword>
<evidence type="ECO:0000313" key="2">
    <source>
        <dbReference type="Proteomes" id="UP000663067"/>
    </source>
</evidence>
<reference evidence="1 2" key="1">
    <citation type="submission" date="2021-03" db="EMBL/GenBank/DDBJ databases">
        <title>Genome sequencing of Bifidobacterium imperatoris JCM 32708.</title>
        <authorList>
            <person name="Kim J."/>
        </authorList>
    </citation>
    <scope>NUCLEOTIDE SEQUENCE [LARGE SCALE GENOMIC DNA]</scope>
    <source>
        <strain evidence="1 2">JCM 32708</strain>
    </source>
</reference>